<dbReference type="SUPFAM" id="SSF52091">
    <property type="entry name" value="SpoIIaa-like"/>
    <property type="match status" value="1"/>
</dbReference>
<name>A0A516Q031_9ACTN</name>
<sequence length="558" mass="58056">MLKRVPINGLEPNTIASGAMAGFVTGVFSIPEGMAYAQLAGVNPLYGLYSGLVATLVASLSTGTVLMVSTLTSAIALSTGSVLQVAGIDKGDMPGALFTITLLTGAIMFVLGLLRLGSLVSFVSNAVMTGFVAGAAVLIIIGEIGDFSGYDPKGSNKISELVNWFAHIGDWDLTTTLIALITMALMLIGKRIKPVAKLAPVIVLVIMTVAVAVLQLKSVATVADIAKIPSGLPHPDLPAFGDVPELALGSLSVAIVALVQGAGISSAYPNPDGSRASANRDFIGQGLGNIAGSFFQSMPTGGSLSRTGVSVGGGAKSRWGGIFATLWLGVMVLLFGSVAEKVPLSVIAALLFVIAGELIVGRAGNALLAFRSNWGSTAAMVLTFAAALFIPLQWTIFLGAGLSLLIFIASSSRAGSLKELRRSDDGYWSEHDSPDKLTSGQILIIDLAHWRFFAEVPRLTRRLPQPDGATGAVVILRIRDIPTIEDTGLRALDDYHQQLADTGNTLILTGIASGVVDAIRRVGLERRIGADNLFPAGADVTRALDDAWKHASELTAKS</sequence>
<dbReference type="PANTHER" id="PTHR11814">
    <property type="entry name" value="SULFATE TRANSPORTER"/>
    <property type="match status" value="1"/>
</dbReference>
<dbReference type="KEGG" id="mik:FOE78_13555"/>
<dbReference type="RefSeq" id="WP_143986757.1">
    <property type="nucleotide sequence ID" value="NZ_CP041692.1"/>
</dbReference>
<evidence type="ECO:0000256" key="4">
    <source>
        <dbReference type="ARBA" id="ARBA00023136"/>
    </source>
</evidence>
<feature type="transmembrane region" description="Helical" evidence="5">
    <location>
        <begin position="372"/>
        <end position="390"/>
    </location>
</feature>
<feature type="transmembrane region" description="Helical" evidence="5">
    <location>
        <begin position="126"/>
        <end position="144"/>
    </location>
</feature>
<dbReference type="InterPro" id="IPR001902">
    <property type="entry name" value="SLC26A/SulP_fam"/>
</dbReference>
<evidence type="ECO:0000256" key="3">
    <source>
        <dbReference type="ARBA" id="ARBA00022989"/>
    </source>
</evidence>
<dbReference type="Pfam" id="PF00916">
    <property type="entry name" value="Sulfate_transp"/>
    <property type="match status" value="1"/>
</dbReference>
<feature type="transmembrane region" description="Helical" evidence="5">
    <location>
        <begin position="164"/>
        <end position="189"/>
    </location>
</feature>
<dbReference type="GO" id="GO:0016020">
    <property type="term" value="C:membrane"/>
    <property type="evidence" value="ECO:0007669"/>
    <property type="project" value="UniProtKB-SubCell"/>
</dbReference>
<dbReference type="GO" id="GO:0055085">
    <property type="term" value="P:transmembrane transport"/>
    <property type="evidence" value="ECO:0007669"/>
    <property type="project" value="InterPro"/>
</dbReference>
<dbReference type="InterPro" id="IPR011547">
    <property type="entry name" value="SLC26A/SulP_dom"/>
</dbReference>
<dbReference type="InterPro" id="IPR036513">
    <property type="entry name" value="STAS_dom_sf"/>
</dbReference>
<keyword evidence="8" id="KW-1185">Reference proteome</keyword>
<dbReference type="Proteomes" id="UP000319263">
    <property type="component" value="Chromosome"/>
</dbReference>
<evidence type="ECO:0000256" key="2">
    <source>
        <dbReference type="ARBA" id="ARBA00022692"/>
    </source>
</evidence>
<feature type="domain" description="STAS" evidence="6">
    <location>
        <begin position="432"/>
        <end position="544"/>
    </location>
</feature>
<dbReference type="Gene3D" id="3.30.750.24">
    <property type="entry name" value="STAS domain"/>
    <property type="match status" value="1"/>
</dbReference>
<evidence type="ECO:0000313" key="7">
    <source>
        <dbReference type="EMBL" id="QDP96795.1"/>
    </source>
</evidence>
<feature type="transmembrane region" description="Helical" evidence="5">
    <location>
        <begin position="342"/>
        <end position="360"/>
    </location>
</feature>
<proteinExistence type="predicted"/>
<keyword evidence="4 5" id="KW-0472">Membrane</keyword>
<evidence type="ECO:0000313" key="8">
    <source>
        <dbReference type="Proteomes" id="UP000319263"/>
    </source>
</evidence>
<feature type="transmembrane region" description="Helical" evidence="5">
    <location>
        <begin position="246"/>
        <end position="268"/>
    </location>
</feature>
<evidence type="ECO:0000256" key="5">
    <source>
        <dbReference type="SAM" id="Phobius"/>
    </source>
</evidence>
<reference evidence="7 8" key="1">
    <citation type="submission" date="2019-07" db="EMBL/GenBank/DDBJ databases">
        <title>Microlunatus dokdonensis sp. nov. isolated from the rhizospheric soil of the wild plant Elymus tsukushiensis.</title>
        <authorList>
            <person name="Ghim S.-Y."/>
            <person name="Hwang Y.-J."/>
            <person name="Son J.-S."/>
            <person name="Shin J.-H."/>
        </authorList>
    </citation>
    <scope>NUCLEOTIDE SEQUENCE [LARGE SCALE GENOMIC DNA]</scope>
    <source>
        <strain evidence="7 8">KUDC0627</strain>
    </source>
</reference>
<organism evidence="7 8">
    <name type="scientific">Microlunatus elymi</name>
    <dbReference type="NCBI Taxonomy" id="2596828"/>
    <lineage>
        <taxon>Bacteria</taxon>
        <taxon>Bacillati</taxon>
        <taxon>Actinomycetota</taxon>
        <taxon>Actinomycetes</taxon>
        <taxon>Propionibacteriales</taxon>
        <taxon>Propionibacteriaceae</taxon>
        <taxon>Microlunatus</taxon>
    </lineage>
</organism>
<dbReference type="Pfam" id="PF01740">
    <property type="entry name" value="STAS"/>
    <property type="match status" value="1"/>
</dbReference>
<dbReference type="AlphaFoldDB" id="A0A516Q031"/>
<feature type="transmembrane region" description="Helical" evidence="5">
    <location>
        <begin position="15"/>
        <end position="36"/>
    </location>
</feature>
<comment type="subcellular location">
    <subcellularLocation>
        <location evidence="1">Membrane</location>
        <topology evidence="1">Multi-pass membrane protein</topology>
    </subcellularLocation>
</comment>
<keyword evidence="3 5" id="KW-1133">Transmembrane helix</keyword>
<evidence type="ECO:0000259" key="6">
    <source>
        <dbReference type="PROSITE" id="PS50801"/>
    </source>
</evidence>
<feature type="transmembrane region" description="Helical" evidence="5">
    <location>
        <begin position="48"/>
        <end position="76"/>
    </location>
</feature>
<dbReference type="EMBL" id="CP041692">
    <property type="protein sequence ID" value="QDP96795.1"/>
    <property type="molecule type" value="Genomic_DNA"/>
</dbReference>
<dbReference type="CDD" id="cd07042">
    <property type="entry name" value="STAS_SulP_like_sulfate_transporter"/>
    <property type="match status" value="1"/>
</dbReference>
<feature type="transmembrane region" description="Helical" evidence="5">
    <location>
        <begin position="201"/>
        <end position="226"/>
    </location>
</feature>
<dbReference type="InterPro" id="IPR002645">
    <property type="entry name" value="STAS_dom"/>
</dbReference>
<feature type="transmembrane region" description="Helical" evidence="5">
    <location>
        <begin position="319"/>
        <end position="336"/>
    </location>
</feature>
<keyword evidence="2 5" id="KW-0812">Transmembrane</keyword>
<gene>
    <name evidence="7" type="ORF">FOE78_13555</name>
</gene>
<protein>
    <submittedName>
        <fullName evidence="7">SulP family inorganic anion transporter</fullName>
    </submittedName>
</protein>
<accession>A0A516Q031</accession>
<evidence type="ECO:0000256" key="1">
    <source>
        <dbReference type="ARBA" id="ARBA00004141"/>
    </source>
</evidence>
<dbReference type="PROSITE" id="PS50801">
    <property type="entry name" value="STAS"/>
    <property type="match status" value="1"/>
</dbReference>
<dbReference type="OrthoDB" id="9769739at2"/>
<feature type="transmembrane region" description="Helical" evidence="5">
    <location>
        <begin position="96"/>
        <end position="114"/>
    </location>
</feature>